<dbReference type="Proteomes" id="UP000289340">
    <property type="component" value="Chromosome 15"/>
</dbReference>
<dbReference type="GO" id="GO:0016301">
    <property type="term" value="F:kinase activity"/>
    <property type="evidence" value="ECO:0007669"/>
    <property type="project" value="UniProtKB-KW"/>
</dbReference>
<dbReference type="Gene3D" id="3.30.420.10">
    <property type="entry name" value="Ribonuclease H-like superfamily/Ribonuclease H"/>
    <property type="match status" value="1"/>
</dbReference>
<dbReference type="Pfam" id="PF24626">
    <property type="entry name" value="SH3_Tf2-1"/>
    <property type="match status" value="1"/>
</dbReference>
<dbReference type="Gene3D" id="3.30.70.270">
    <property type="match status" value="1"/>
</dbReference>
<dbReference type="PANTHER" id="PTHR37984:SF5">
    <property type="entry name" value="PROTEIN NYNRIN-LIKE"/>
    <property type="match status" value="1"/>
</dbReference>
<dbReference type="InterPro" id="IPR050951">
    <property type="entry name" value="Retrovirus_Pol_polyprotein"/>
</dbReference>
<evidence type="ECO:0000313" key="4">
    <source>
        <dbReference type="Proteomes" id="UP000289340"/>
    </source>
</evidence>
<evidence type="ECO:0000313" key="3">
    <source>
        <dbReference type="EMBL" id="RZB65555.1"/>
    </source>
</evidence>
<organism evidence="3 4">
    <name type="scientific">Glycine soja</name>
    <name type="common">Wild soybean</name>
    <dbReference type="NCBI Taxonomy" id="3848"/>
    <lineage>
        <taxon>Eukaryota</taxon>
        <taxon>Viridiplantae</taxon>
        <taxon>Streptophyta</taxon>
        <taxon>Embryophyta</taxon>
        <taxon>Tracheophyta</taxon>
        <taxon>Spermatophyta</taxon>
        <taxon>Magnoliopsida</taxon>
        <taxon>eudicotyledons</taxon>
        <taxon>Gunneridae</taxon>
        <taxon>Pentapetalae</taxon>
        <taxon>rosids</taxon>
        <taxon>fabids</taxon>
        <taxon>Fabales</taxon>
        <taxon>Fabaceae</taxon>
        <taxon>Papilionoideae</taxon>
        <taxon>50 kb inversion clade</taxon>
        <taxon>NPAAA clade</taxon>
        <taxon>indigoferoid/millettioid clade</taxon>
        <taxon>Phaseoleae</taxon>
        <taxon>Glycine</taxon>
        <taxon>Glycine subgen. Soja</taxon>
    </lineage>
</organism>
<keyword evidence="3" id="KW-0808">Transferase</keyword>
<dbReference type="Gene3D" id="2.60.120.430">
    <property type="entry name" value="Galactose-binding lectin"/>
    <property type="match status" value="1"/>
</dbReference>
<gene>
    <name evidence="3" type="ORF">D0Y65_041575</name>
</gene>
<feature type="domain" description="Integrase catalytic" evidence="2">
    <location>
        <begin position="567"/>
        <end position="727"/>
    </location>
</feature>
<dbReference type="InterPro" id="IPR001584">
    <property type="entry name" value="Integrase_cat-core"/>
</dbReference>
<dbReference type="InterPro" id="IPR036397">
    <property type="entry name" value="RNaseH_sf"/>
</dbReference>
<dbReference type="InterPro" id="IPR043502">
    <property type="entry name" value="DNA/RNA_pol_sf"/>
</dbReference>
<protein>
    <submittedName>
        <fullName evidence="3">Putative LRR receptor-like serine/threonine-protein kinase</fullName>
    </submittedName>
</protein>
<accession>A0A445GW74</accession>
<dbReference type="GO" id="GO:0015074">
    <property type="term" value="P:DNA integration"/>
    <property type="evidence" value="ECO:0007669"/>
    <property type="project" value="InterPro"/>
</dbReference>
<dbReference type="Pfam" id="PF11721">
    <property type="entry name" value="Malectin"/>
    <property type="match status" value="1"/>
</dbReference>
<name>A0A445GW74_GLYSO</name>
<reference evidence="3 4" key="1">
    <citation type="submission" date="2018-09" db="EMBL/GenBank/DDBJ databases">
        <title>A high-quality reference genome of wild soybean provides a powerful tool to mine soybean genomes.</title>
        <authorList>
            <person name="Xie M."/>
            <person name="Chung C.Y.L."/>
            <person name="Li M.-W."/>
            <person name="Wong F.-L."/>
            <person name="Chan T.-F."/>
            <person name="Lam H.-M."/>
        </authorList>
    </citation>
    <scope>NUCLEOTIDE SEQUENCE [LARGE SCALE GENOMIC DNA]</scope>
    <source>
        <strain evidence="4">cv. W05</strain>
        <tissue evidence="3">Hypocotyl of etiolated seedlings</tissue>
    </source>
</reference>
<keyword evidence="1" id="KW-0511">Multifunctional enzyme</keyword>
<dbReference type="Pfam" id="PF17919">
    <property type="entry name" value="RT_RNaseH_2"/>
    <property type="match status" value="1"/>
</dbReference>
<dbReference type="PROSITE" id="PS50994">
    <property type="entry name" value="INTEGRASE"/>
    <property type="match status" value="1"/>
</dbReference>
<dbReference type="AlphaFoldDB" id="A0A445GW74"/>
<dbReference type="InterPro" id="IPR012337">
    <property type="entry name" value="RNaseH-like_sf"/>
</dbReference>
<proteinExistence type="predicted"/>
<dbReference type="SUPFAM" id="SSF56672">
    <property type="entry name" value="DNA/RNA polymerases"/>
    <property type="match status" value="1"/>
</dbReference>
<evidence type="ECO:0000256" key="1">
    <source>
        <dbReference type="ARBA" id="ARBA00023268"/>
    </source>
</evidence>
<comment type="caution">
    <text evidence="3">The sequence shown here is derived from an EMBL/GenBank/DDBJ whole genome shotgun (WGS) entry which is preliminary data.</text>
</comment>
<keyword evidence="3" id="KW-0675">Receptor</keyword>
<dbReference type="InterPro" id="IPR056924">
    <property type="entry name" value="SH3_Tf2-1"/>
</dbReference>
<dbReference type="SUPFAM" id="SSF53098">
    <property type="entry name" value="Ribonuclease H-like"/>
    <property type="match status" value="1"/>
</dbReference>
<sequence length="795" mass="89950">MYDDDSSETGPTRFHKVGTNRALINSGHFFDSDRANYYTWTNTTKLAMDNSKLYMNARVSPNSLTYYGFCLGNGNYIVNLHFAEIMFTDDKTYSSLRRSVFDIYIQTRMAEYSRSKFKMEQIEDAIAKLTSNQLNYATVQNHVTVELDELLQWIFAIENNQHSPNSSSSTNPHSPASPSPNPHLMKLEVPCFDGTNPSGWIFKITQFFEYHVTPDHERFTIVSFYMEVHDYLSQFFESLANCIIGLLAPFLLSYFVSSFTLEIHPEVHALQPLTLVQTMTLVQLQEEKLNDHRRVFRSRLRSSFPLPPYSVTSTPTLTTPLLPSPPKPPPHLLNDCRLRRLLVARRGDCVLIAMRSLVVGISVLPSSDQLTCPSSHLAPETLHLLGCISDQNVVILIDGGSTHSFVQDHIVRSLGLSTRPTFPLRVMPSTSPFSSSVLLLKKSDGSWRFIKGYAAIATSLTQLLAKDQFTWTPKAINAFEQLKEAISKALVLSFPDFALPFMIETDAPGVGIGTVLSQQGHPITFFSKSFYTKLLRASTYVREFAAINAWAHGNDYDLVGLLSPLPIPSRPREDLSLEFIVGLSTYHGHTTILVIMDRFSKGIHLGMLRFHYTTHLVALLFMELVGKLHGMPRSLVSDHDPMFNHFWKDLFRMSETKLRMSLAYHPQSNAQTKVVNRVVEQYLQSSMKDELFSKLAKPFYGPFQVLQRIGTMAYKLQLPEGSHIHPIFHCSLLRPFQSSSSTPEPAIELPPTSVDNQLEIIPLAFLTTLWDHHSDVPKLFVLVQWKGLSLDDTTC</sequence>
<dbReference type="InterPro" id="IPR043128">
    <property type="entry name" value="Rev_trsase/Diguanyl_cyclase"/>
</dbReference>
<evidence type="ECO:0000259" key="2">
    <source>
        <dbReference type="PROSITE" id="PS50994"/>
    </source>
</evidence>
<dbReference type="GO" id="GO:0003676">
    <property type="term" value="F:nucleic acid binding"/>
    <property type="evidence" value="ECO:0007669"/>
    <property type="project" value="InterPro"/>
</dbReference>
<dbReference type="InterPro" id="IPR041577">
    <property type="entry name" value="RT_RNaseH_2"/>
</dbReference>
<dbReference type="PANTHER" id="PTHR37984">
    <property type="entry name" value="PROTEIN CBG26694"/>
    <property type="match status" value="1"/>
</dbReference>
<keyword evidence="3" id="KW-0418">Kinase</keyword>
<dbReference type="EMBL" id="QZWG01000015">
    <property type="protein sequence ID" value="RZB65555.1"/>
    <property type="molecule type" value="Genomic_DNA"/>
</dbReference>
<dbReference type="InterPro" id="IPR021720">
    <property type="entry name" value="Malectin_dom"/>
</dbReference>
<keyword evidence="4" id="KW-1185">Reference proteome</keyword>